<feature type="region of interest" description="Disordered" evidence="1">
    <location>
        <begin position="71"/>
        <end position="102"/>
    </location>
</feature>
<evidence type="ECO:0000313" key="3">
    <source>
        <dbReference type="Proteomes" id="UP000789390"/>
    </source>
</evidence>
<proteinExistence type="predicted"/>
<accession>A0A8J2WE08</accession>
<sequence>MRKEKDINLWHRKILRSQLKSQYDPLARSPCLLELNSQVECGNLITDQPLSSIRGPGKSWTWSVERGTVDRGKGSVERLTPPKKEEPASVEIAGSTVEPDPN</sequence>
<comment type="caution">
    <text evidence="2">The sequence shown here is derived from an EMBL/GenBank/DDBJ whole genome shotgun (WGS) entry which is preliminary data.</text>
</comment>
<gene>
    <name evidence="2" type="ORF">DGAL_LOCUS3392</name>
</gene>
<evidence type="ECO:0000313" key="2">
    <source>
        <dbReference type="EMBL" id="CAH0101091.1"/>
    </source>
</evidence>
<dbReference type="Proteomes" id="UP000789390">
    <property type="component" value="Unassembled WGS sequence"/>
</dbReference>
<keyword evidence="3" id="KW-1185">Reference proteome</keyword>
<dbReference type="AlphaFoldDB" id="A0A8J2WE08"/>
<feature type="compositionally biased region" description="Basic and acidic residues" evidence="1">
    <location>
        <begin position="71"/>
        <end position="87"/>
    </location>
</feature>
<dbReference type="EMBL" id="CAKKLH010000051">
    <property type="protein sequence ID" value="CAH0101091.1"/>
    <property type="molecule type" value="Genomic_DNA"/>
</dbReference>
<name>A0A8J2WE08_9CRUS</name>
<reference evidence="2" key="1">
    <citation type="submission" date="2021-11" db="EMBL/GenBank/DDBJ databases">
        <authorList>
            <person name="Schell T."/>
        </authorList>
    </citation>
    <scope>NUCLEOTIDE SEQUENCE</scope>
    <source>
        <strain evidence="2">M5</strain>
    </source>
</reference>
<evidence type="ECO:0000256" key="1">
    <source>
        <dbReference type="SAM" id="MobiDB-lite"/>
    </source>
</evidence>
<protein>
    <submittedName>
        <fullName evidence="2">Uncharacterized protein</fullName>
    </submittedName>
</protein>
<organism evidence="2 3">
    <name type="scientific">Daphnia galeata</name>
    <dbReference type="NCBI Taxonomy" id="27404"/>
    <lineage>
        <taxon>Eukaryota</taxon>
        <taxon>Metazoa</taxon>
        <taxon>Ecdysozoa</taxon>
        <taxon>Arthropoda</taxon>
        <taxon>Crustacea</taxon>
        <taxon>Branchiopoda</taxon>
        <taxon>Diplostraca</taxon>
        <taxon>Cladocera</taxon>
        <taxon>Anomopoda</taxon>
        <taxon>Daphniidae</taxon>
        <taxon>Daphnia</taxon>
    </lineage>
</organism>